<feature type="domain" description="DUF4246" evidence="2">
    <location>
        <begin position="96"/>
        <end position="504"/>
    </location>
</feature>
<dbReference type="RefSeq" id="XP_003026024.1">
    <property type="nucleotide sequence ID" value="XM_003025978.1"/>
</dbReference>
<evidence type="ECO:0000259" key="3">
    <source>
        <dbReference type="Pfam" id="PF21666"/>
    </source>
</evidence>
<dbReference type="GeneID" id="9588455"/>
<keyword evidence="5" id="KW-1185">Reference proteome</keyword>
<name>D8QM01_SCHCM</name>
<evidence type="ECO:0000259" key="2">
    <source>
        <dbReference type="Pfam" id="PF14033"/>
    </source>
</evidence>
<dbReference type="InterPro" id="IPR025340">
    <property type="entry name" value="DUF4246"/>
</dbReference>
<dbReference type="InterPro" id="IPR049192">
    <property type="entry name" value="DUF4246_C"/>
</dbReference>
<evidence type="ECO:0000256" key="1">
    <source>
        <dbReference type="SAM" id="MobiDB-lite"/>
    </source>
</evidence>
<dbReference type="Proteomes" id="UP000007431">
    <property type="component" value="Unassembled WGS sequence"/>
</dbReference>
<proteinExistence type="predicted"/>
<dbReference type="AlphaFoldDB" id="D8QM01"/>
<dbReference type="HOGENOM" id="CLU_012066_3_2_1"/>
<dbReference type="OMA" id="ETHKINC"/>
<dbReference type="PANTHER" id="PTHR33119:SF1">
    <property type="entry name" value="FE2OG DIOXYGENASE DOMAIN-CONTAINING PROTEIN"/>
    <property type="match status" value="1"/>
</dbReference>
<dbReference type="InterPro" id="IPR049207">
    <property type="entry name" value="DUF4246_N"/>
</dbReference>
<accession>D8QM01</accession>
<evidence type="ECO:0000313" key="4">
    <source>
        <dbReference type="EMBL" id="EFI91121.1"/>
    </source>
</evidence>
<protein>
    <submittedName>
        <fullName evidence="4">Uncharacterized protein</fullName>
    </submittedName>
</protein>
<dbReference type="eggNOG" id="ENOG502QQIE">
    <property type="taxonomic scope" value="Eukaryota"/>
</dbReference>
<dbReference type="PANTHER" id="PTHR33119">
    <property type="entry name" value="IFI3P"/>
    <property type="match status" value="1"/>
</dbReference>
<feature type="region of interest" description="Disordered" evidence="1">
    <location>
        <begin position="1"/>
        <end position="23"/>
    </location>
</feature>
<dbReference type="Pfam" id="PF21666">
    <property type="entry name" value="DUF4246_N"/>
    <property type="match status" value="1"/>
</dbReference>
<sequence length="571" mass="65014">MSDPFVQVTFKETGDDSQEDEAFPHPFAHVDYEEPAPGTWAPRSLVELRMYQLSATIREKPEWWRKSKDPEIRKKWFEEAKAQQAEVEERWRLTDNMINYTLGELEGYAQLRDEETGIEAGPYDRVWLSDQPISDDLRAALQAAVKPFEDVPEAEKDWHPNSNNQVLDLVHPSLYPLVYGKTQGKQKDGSISTFSPPEPDEPLADHFLSDKFQWLPSDFEVKEDGSVALVSPYINNVPPERAGALVPVIERIMGRAVPLWERVLSDLRRGELPMRLGPIVENDYGIGAEKGLPCIWGENGMRWPEGDDEDLEGDALQAWYASQPLTLPDCPAEYDGALGERGEGLVGLKGKKLQVIVKLANIVLTPEKPEYPGGKWHVEGMYNEGIVSTFIYYYHSENIQDTRLSFRQATAEPFYHEQDDSFCMKTLYGMSRDEPCVQDVGSIITKEGRCVAFPNLYQHKVSPFQLADPTKPGLRKILVFFLVDPTRTIPSATDIAPQQEGWLRHTLYTSGEDSRLARMPIELLDAFASMTPGTMTREEAFRIREELMKERSVDLEYGDGMFTHEFNMCEH</sequence>
<dbReference type="EMBL" id="GL377319">
    <property type="protein sequence ID" value="EFI91121.1"/>
    <property type="molecule type" value="Genomic_DNA"/>
</dbReference>
<dbReference type="OrthoDB" id="415532at2759"/>
<organism evidence="5">
    <name type="scientific">Schizophyllum commune (strain H4-8 / FGSC 9210)</name>
    <name type="common">Split gill fungus</name>
    <dbReference type="NCBI Taxonomy" id="578458"/>
    <lineage>
        <taxon>Eukaryota</taxon>
        <taxon>Fungi</taxon>
        <taxon>Dikarya</taxon>
        <taxon>Basidiomycota</taxon>
        <taxon>Agaricomycotina</taxon>
        <taxon>Agaricomycetes</taxon>
        <taxon>Agaricomycetidae</taxon>
        <taxon>Agaricales</taxon>
        <taxon>Schizophyllaceae</taxon>
        <taxon>Schizophyllum</taxon>
    </lineage>
</organism>
<dbReference type="InParanoid" id="D8QM01"/>
<dbReference type="Pfam" id="PF14033">
    <property type="entry name" value="DUF4246"/>
    <property type="match status" value="1"/>
</dbReference>
<dbReference type="KEGG" id="scm:SCHCO_02642105"/>
<feature type="domain" description="DUF4246" evidence="3">
    <location>
        <begin position="15"/>
        <end position="79"/>
    </location>
</feature>
<evidence type="ECO:0000313" key="5">
    <source>
        <dbReference type="Proteomes" id="UP000007431"/>
    </source>
</evidence>
<dbReference type="VEuPathDB" id="FungiDB:SCHCODRAFT_02642105"/>
<gene>
    <name evidence="4" type="ORF">SCHCODRAFT_71455</name>
</gene>
<reference evidence="4 5" key="1">
    <citation type="journal article" date="2010" name="Nat. Biotechnol.">
        <title>Genome sequence of the model mushroom Schizophyllum commune.</title>
        <authorList>
            <person name="Ohm R.A."/>
            <person name="de Jong J.F."/>
            <person name="Lugones L.G."/>
            <person name="Aerts A."/>
            <person name="Kothe E."/>
            <person name="Stajich J.E."/>
            <person name="de Vries R.P."/>
            <person name="Record E."/>
            <person name="Levasseur A."/>
            <person name="Baker S.E."/>
            <person name="Bartholomew K.A."/>
            <person name="Coutinho P.M."/>
            <person name="Erdmann S."/>
            <person name="Fowler T.J."/>
            <person name="Gathman A.C."/>
            <person name="Lombard V."/>
            <person name="Henrissat B."/>
            <person name="Knabe N."/>
            <person name="Kuees U."/>
            <person name="Lilly W.W."/>
            <person name="Lindquist E."/>
            <person name="Lucas S."/>
            <person name="Magnuson J.K."/>
            <person name="Piumi F."/>
            <person name="Raudaskoski M."/>
            <person name="Salamov A."/>
            <person name="Schmutz J."/>
            <person name="Schwarze F.W.M.R."/>
            <person name="vanKuyk P.A."/>
            <person name="Horton J.S."/>
            <person name="Grigoriev I.V."/>
            <person name="Woesten H.A.B."/>
        </authorList>
    </citation>
    <scope>NUCLEOTIDE SEQUENCE [LARGE SCALE GENOMIC DNA]</scope>
    <source>
        <strain evidence="5">H4-8 / FGSC 9210</strain>
    </source>
</reference>